<evidence type="ECO:0000313" key="1">
    <source>
        <dbReference type="EMBL" id="GKT05274.1"/>
    </source>
</evidence>
<dbReference type="Pfam" id="PF08866">
    <property type="entry name" value="DUF1831"/>
    <property type="match status" value="1"/>
</dbReference>
<proteinExistence type="predicted"/>
<dbReference type="EMBL" id="BQXO01000001">
    <property type="protein sequence ID" value="GKT05274.1"/>
    <property type="molecule type" value="Genomic_DNA"/>
</dbReference>
<dbReference type="Gene3D" id="3.30.1820.10">
    <property type="entry name" value="Lp2179-like"/>
    <property type="match status" value="1"/>
</dbReference>
<dbReference type="RefSeq" id="WP_407882523.1">
    <property type="nucleotide sequence ID" value="NZ_BQXO01000001.1"/>
</dbReference>
<comment type="caution">
    <text evidence="1">The sequence shown here is derived from an EMBL/GenBank/DDBJ whole genome shotgun (WGS) entry which is preliminary data.</text>
</comment>
<dbReference type="Proteomes" id="UP001628078">
    <property type="component" value="Unassembled WGS sequence"/>
</dbReference>
<evidence type="ECO:0000313" key="2">
    <source>
        <dbReference type="Proteomes" id="UP001628078"/>
    </source>
</evidence>
<gene>
    <name evidence="1" type="ORF">JCM31185_05630</name>
</gene>
<dbReference type="SUPFAM" id="SSF160800">
    <property type="entry name" value="Lp2179-like"/>
    <property type="match status" value="1"/>
</dbReference>
<dbReference type="InterPro" id="IPR035942">
    <property type="entry name" value="Lp2179-like_sf"/>
</dbReference>
<accession>A0ABQ5JLG8</accession>
<dbReference type="InterPro" id="IPR014965">
    <property type="entry name" value="Amino_acid_metab_prot_put"/>
</dbReference>
<organism evidence="1 2">
    <name type="scientific">Furfurilactobacillus curtus</name>
    <dbReference type="NCBI Taxonomy" id="1746200"/>
    <lineage>
        <taxon>Bacteria</taxon>
        <taxon>Bacillati</taxon>
        <taxon>Bacillota</taxon>
        <taxon>Bacilli</taxon>
        <taxon>Lactobacillales</taxon>
        <taxon>Lactobacillaceae</taxon>
        <taxon>Furfurilactobacillus</taxon>
    </lineage>
</organism>
<sequence>MAFQQEVQVAGDPQVYALSTELKRYTLRDLGFRETNAGGFLLERPLDASVALARAIKLRMLVNKDLSGFKLSTVNPSGTGNVNIFTNANAAVLTEQYQFQINDLIERKVLQKVAVDA</sequence>
<name>A0ABQ5JLG8_9LACO</name>
<keyword evidence="2" id="KW-1185">Reference proteome</keyword>
<reference evidence="1 2" key="1">
    <citation type="submission" date="2022-03" db="EMBL/GenBank/DDBJ databases">
        <title>Draft genome sequence of Furfurilactobacillus curtus JCM 31185.</title>
        <authorList>
            <person name="Suzuki S."/>
            <person name="Endo A."/>
            <person name="Kajikawa A."/>
        </authorList>
    </citation>
    <scope>NUCLEOTIDE SEQUENCE [LARGE SCALE GENOMIC DNA]</scope>
    <source>
        <strain evidence="1 2">JCM 31185</strain>
    </source>
</reference>
<protein>
    <submittedName>
        <fullName evidence="1">Cysteine desulfurase</fullName>
    </submittedName>
</protein>